<protein>
    <recommendedName>
        <fullName evidence="3">BTB domain-containing protein</fullName>
    </recommendedName>
</protein>
<dbReference type="InParanoid" id="A0A7C8IWF4"/>
<dbReference type="EMBL" id="WUBL01000008">
    <property type="protein sequence ID" value="KAF2972118.1"/>
    <property type="molecule type" value="Genomic_DNA"/>
</dbReference>
<dbReference type="AlphaFoldDB" id="A0A7C8IWF4"/>
<proteinExistence type="predicted"/>
<evidence type="ECO:0008006" key="3">
    <source>
        <dbReference type="Google" id="ProtNLM"/>
    </source>
</evidence>
<organism evidence="1 2">
    <name type="scientific">Xylaria multiplex</name>
    <dbReference type="NCBI Taxonomy" id="323545"/>
    <lineage>
        <taxon>Eukaryota</taxon>
        <taxon>Fungi</taxon>
        <taxon>Dikarya</taxon>
        <taxon>Ascomycota</taxon>
        <taxon>Pezizomycotina</taxon>
        <taxon>Sordariomycetes</taxon>
        <taxon>Xylariomycetidae</taxon>
        <taxon>Xylariales</taxon>
        <taxon>Xylariaceae</taxon>
        <taxon>Xylaria</taxon>
    </lineage>
</organism>
<evidence type="ECO:0000313" key="1">
    <source>
        <dbReference type="EMBL" id="KAF2972118.1"/>
    </source>
</evidence>
<reference evidence="1 2" key="1">
    <citation type="submission" date="2019-12" db="EMBL/GenBank/DDBJ databases">
        <title>Draft genome sequence of the ascomycete Xylaria multiplex DSM 110363.</title>
        <authorList>
            <person name="Buettner E."/>
            <person name="Kellner H."/>
        </authorList>
    </citation>
    <scope>NUCLEOTIDE SEQUENCE [LARGE SCALE GENOMIC DNA]</scope>
    <source>
        <strain evidence="1 2">DSM 110363</strain>
    </source>
</reference>
<name>A0A7C8IWF4_9PEZI</name>
<evidence type="ECO:0000313" key="2">
    <source>
        <dbReference type="Proteomes" id="UP000481858"/>
    </source>
</evidence>
<keyword evidence="2" id="KW-1185">Reference proteome</keyword>
<dbReference type="Proteomes" id="UP000481858">
    <property type="component" value="Unassembled WGS sequence"/>
</dbReference>
<comment type="caution">
    <text evidence="1">The sequence shown here is derived from an EMBL/GenBank/DDBJ whole genome shotgun (WGS) entry which is preliminary data.</text>
</comment>
<sequence length="225" mass="25435">MMPPPFERMDKTPEPCISTETISLKSPSGKEFILLARPVAHLSKYFRTALNSTFREASNPLFLLTEHCNDEVLGAFTNWTYLRSSGIPYDVEDVSFLMDLSQGNQVIAWLFGDYIQAPEFQNDIMRRMLLAASFCLSGSILQDLGPIIPEDSRLEKYIVDKFCCQMMQRPAAIGGKIDFLTANLARKVSKKLSQVLLDHQDLCGDLYRSYGWMVGPAGEYEVKVE</sequence>
<dbReference type="OrthoDB" id="194443at2759"/>
<gene>
    <name evidence="1" type="ORF">GQX73_g1480</name>
</gene>
<accession>A0A7C8IWF4</accession>